<dbReference type="InterPro" id="IPR027417">
    <property type="entry name" value="P-loop_NTPase"/>
</dbReference>
<evidence type="ECO:0000256" key="4">
    <source>
        <dbReference type="ARBA" id="ARBA00022840"/>
    </source>
</evidence>
<accession>A0A8T0DEU2</accession>
<dbReference type="InterPro" id="IPR001650">
    <property type="entry name" value="Helicase_C-like"/>
</dbReference>
<keyword evidence="1" id="KW-0547">Nucleotide-binding</keyword>
<evidence type="ECO:0000313" key="7">
    <source>
        <dbReference type="Proteomes" id="UP000699462"/>
    </source>
</evidence>
<dbReference type="Proteomes" id="UP000699462">
    <property type="component" value="Unassembled WGS sequence"/>
</dbReference>
<dbReference type="GO" id="GO:0005634">
    <property type="term" value="C:nucleus"/>
    <property type="evidence" value="ECO:0007669"/>
    <property type="project" value="TreeGrafter"/>
</dbReference>
<dbReference type="Gene3D" id="3.40.50.300">
    <property type="entry name" value="P-loop containing nucleotide triphosphate hydrolases"/>
    <property type="match status" value="1"/>
</dbReference>
<evidence type="ECO:0000256" key="3">
    <source>
        <dbReference type="ARBA" id="ARBA00022806"/>
    </source>
</evidence>
<evidence type="ECO:0000256" key="2">
    <source>
        <dbReference type="ARBA" id="ARBA00022801"/>
    </source>
</evidence>
<feature type="domain" description="Helicase C-terminal" evidence="5">
    <location>
        <begin position="8"/>
        <end position="122"/>
    </location>
</feature>
<keyword evidence="3" id="KW-0347">Helicase</keyword>
<comment type="caution">
    <text evidence="6">The sequence shown here is derived from an EMBL/GenBank/DDBJ whole genome shotgun (WGS) entry which is preliminary data.</text>
</comment>
<name>A0A8T0DEU2_9TREM</name>
<dbReference type="PANTHER" id="PTHR47961">
    <property type="entry name" value="DNA POLYMERASE THETA, PUTATIVE (AFU_ORTHOLOGUE AFUA_1G05260)-RELATED"/>
    <property type="match status" value="1"/>
</dbReference>
<organism evidence="6 7">
    <name type="scientific">Paragonimus westermani</name>
    <dbReference type="NCBI Taxonomy" id="34504"/>
    <lineage>
        <taxon>Eukaryota</taxon>
        <taxon>Metazoa</taxon>
        <taxon>Spiralia</taxon>
        <taxon>Lophotrochozoa</taxon>
        <taxon>Platyhelminthes</taxon>
        <taxon>Trematoda</taxon>
        <taxon>Digenea</taxon>
        <taxon>Plagiorchiida</taxon>
        <taxon>Troglotremata</taxon>
        <taxon>Troglotrematidae</taxon>
        <taxon>Paragonimus</taxon>
    </lineage>
</organism>
<evidence type="ECO:0000256" key="1">
    <source>
        <dbReference type="ARBA" id="ARBA00022741"/>
    </source>
</evidence>
<keyword evidence="2" id="KW-0378">Hydrolase</keyword>
<protein>
    <recommendedName>
        <fullName evidence="5">Helicase C-terminal domain-containing protein</fullName>
    </recommendedName>
</protein>
<dbReference type="GO" id="GO:0005524">
    <property type="term" value="F:ATP binding"/>
    <property type="evidence" value="ECO:0007669"/>
    <property type="project" value="UniProtKB-KW"/>
</dbReference>
<dbReference type="AlphaFoldDB" id="A0A8T0DEU2"/>
<gene>
    <name evidence="6" type="ORF">P879_10745</name>
</gene>
<reference evidence="6 7" key="1">
    <citation type="submission" date="2019-07" db="EMBL/GenBank/DDBJ databases">
        <title>Annotation for the trematode Paragonimus westermani.</title>
        <authorList>
            <person name="Choi Y.-J."/>
        </authorList>
    </citation>
    <scope>NUCLEOTIDE SEQUENCE [LARGE SCALE GENOMIC DNA]</scope>
    <source>
        <strain evidence="6">180907_Pwestermani</strain>
    </source>
</reference>
<dbReference type="GO" id="GO:0004386">
    <property type="term" value="F:helicase activity"/>
    <property type="evidence" value="ECO:0007669"/>
    <property type="project" value="UniProtKB-KW"/>
</dbReference>
<evidence type="ECO:0000259" key="5">
    <source>
        <dbReference type="SMART" id="SM00490"/>
    </source>
</evidence>
<dbReference type="SMART" id="SM00490">
    <property type="entry name" value="HELICc"/>
    <property type="match status" value="1"/>
</dbReference>
<dbReference type="InterPro" id="IPR050474">
    <property type="entry name" value="Hel308_SKI2-like"/>
</dbReference>
<evidence type="ECO:0000313" key="6">
    <source>
        <dbReference type="EMBL" id="KAF8565866.1"/>
    </source>
</evidence>
<dbReference type="OrthoDB" id="5575at2759"/>
<keyword evidence="4" id="KW-0067">ATP-binding</keyword>
<keyword evidence="7" id="KW-1185">Reference proteome</keyword>
<sequence length="181" mass="20831">MHRDRLARSLGSSLRECCELTHPYLYSNAPVILNNRSFPYDVPTSPLVRSRLHLCKSVHFPSLILLLPQILIATSTLAWGVNFPAYLVVVKGTEFYDGKTTRYVDYSITDVLQMMDRAGRPQFDDQGKAVIMVEDTKKRFTTASCTNRSPWRVVSYKCFLTICRLRLWPEQSAPDNRPWTI</sequence>
<proteinExistence type="predicted"/>
<dbReference type="GO" id="GO:0016787">
    <property type="term" value="F:hydrolase activity"/>
    <property type="evidence" value="ECO:0007669"/>
    <property type="project" value="UniProtKB-KW"/>
</dbReference>
<dbReference type="SUPFAM" id="SSF52540">
    <property type="entry name" value="P-loop containing nucleoside triphosphate hydrolases"/>
    <property type="match status" value="1"/>
</dbReference>
<dbReference type="PANTHER" id="PTHR47961:SF4">
    <property type="entry name" value="ACTIVATING SIGNAL COINTEGRATOR 1 COMPLEX SUBUNIT 3"/>
    <property type="match status" value="1"/>
</dbReference>
<dbReference type="EMBL" id="JTDF01005948">
    <property type="protein sequence ID" value="KAF8565866.1"/>
    <property type="molecule type" value="Genomic_DNA"/>
</dbReference>